<comment type="caution">
    <text evidence="2">The sequence shown here is derived from an EMBL/GenBank/DDBJ whole genome shotgun (WGS) entry which is preliminary data.</text>
</comment>
<proteinExistence type="predicted"/>
<dbReference type="Proteomes" id="UP000325313">
    <property type="component" value="Unassembled WGS sequence"/>
</dbReference>
<reference evidence="2 3" key="1">
    <citation type="submission" date="2019-05" db="EMBL/GenBank/DDBJ databases">
        <title>Emergence of the Ug99 lineage of the wheat stem rust pathogen through somatic hybridization.</title>
        <authorList>
            <person name="Li F."/>
            <person name="Upadhyaya N.M."/>
            <person name="Sperschneider J."/>
            <person name="Matny O."/>
            <person name="Nguyen-Phuc H."/>
            <person name="Mago R."/>
            <person name="Raley C."/>
            <person name="Miller M.E."/>
            <person name="Silverstein K.A.T."/>
            <person name="Henningsen E."/>
            <person name="Hirsch C.D."/>
            <person name="Visser B."/>
            <person name="Pretorius Z.A."/>
            <person name="Steffenson B.J."/>
            <person name="Schwessinger B."/>
            <person name="Dodds P.N."/>
            <person name="Figueroa M."/>
        </authorList>
    </citation>
    <scope>NUCLEOTIDE SEQUENCE [LARGE SCALE GENOMIC DNA]</scope>
    <source>
        <strain evidence="2 3">Ug99</strain>
    </source>
</reference>
<evidence type="ECO:0000313" key="2">
    <source>
        <dbReference type="EMBL" id="KAA1124346.1"/>
    </source>
</evidence>
<organism evidence="2 3">
    <name type="scientific">Puccinia graminis f. sp. tritici</name>
    <dbReference type="NCBI Taxonomy" id="56615"/>
    <lineage>
        <taxon>Eukaryota</taxon>
        <taxon>Fungi</taxon>
        <taxon>Dikarya</taxon>
        <taxon>Basidiomycota</taxon>
        <taxon>Pucciniomycotina</taxon>
        <taxon>Pucciniomycetes</taxon>
        <taxon>Pucciniales</taxon>
        <taxon>Pucciniaceae</taxon>
        <taxon>Puccinia</taxon>
    </lineage>
</organism>
<evidence type="ECO:0000256" key="1">
    <source>
        <dbReference type="SAM" id="MobiDB-lite"/>
    </source>
</evidence>
<evidence type="ECO:0000313" key="3">
    <source>
        <dbReference type="Proteomes" id="UP000325313"/>
    </source>
</evidence>
<protein>
    <submittedName>
        <fullName evidence="2">Uncharacterized protein</fullName>
    </submittedName>
</protein>
<dbReference type="EMBL" id="VDEP01000204">
    <property type="protein sequence ID" value="KAA1124346.1"/>
    <property type="molecule type" value="Genomic_DNA"/>
</dbReference>
<dbReference type="AlphaFoldDB" id="A0A5B0REV9"/>
<feature type="compositionally biased region" description="Polar residues" evidence="1">
    <location>
        <begin position="1"/>
        <end position="11"/>
    </location>
</feature>
<feature type="region of interest" description="Disordered" evidence="1">
    <location>
        <begin position="1"/>
        <end position="25"/>
    </location>
</feature>
<accession>A0A5B0REV9</accession>
<sequence length="95" mass="11067">MIIDSGINSARISRPKEHHSRTETVSSLRANLSSRKVEWINDSIFISQPDYPTRVPLRRVINLHLSRKSLPSLLLYRISSYPLQFPRFLALPTYF</sequence>
<name>A0A5B0REV9_PUCGR</name>
<gene>
    <name evidence="2" type="ORF">PGTUg99_027914</name>
</gene>